<reference evidence="1" key="1">
    <citation type="submission" date="2024-07" db="EMBL/GenBank/DDBJ databases">
        <authorList>
            <person name="Yu S.T."/>
        </authorList>
    </citation>
    <scope>NUCLEOTIDE SEQUENCE</scope>
    <source>
        <strain evidence="1">Y1</strain>
    </source>
</reference>
<organism evidence="1">
    <name type="scientific">Streptomyces sp. Y1</name>
    <dbReference type="NCBI Taxonomy" id="3238634"/>
    <lineage>
        <taxon>Bacteria</taxon>
        <taxon>Bacillati</taxon>
        <taxon>Actinomycetota</taxon>
        <taxon>Actinomycetes</taxon>
        <taxon>Kitasatosporales</taxon>
        <taxon>Streptomycetaceae</taxon>
        <taxon>Streptomyces</taxon>
    </lineage>
</organism>
<dbReference type="AlphaFoldDB" id="A0AB39TGF5"/>
<dbReference type="EMBL" id="CP163445">
    <property type="protein sequence ID" value="XDQ78303.1"/>
    <property type="molecule type" value="Genomic_DNA"/>
</dbReference>
<dbReference type="RefSeq" id="WP_369182794.1">
    <property type="nucleotide sequence ID" value="NZ_CP163445.1"/>
</dbReference>
<protein>
    <submittedName>
        <fullName evidence="1">Uncharacterized protein</fullName>
    </submittedName>
</protein>
<gene>
    <name evidence="1" type="ORF">AB2U05_07325</name>
</gene>
<evidence type="ECO:0000313" key="1">
    <source>
        <dbReference type="EMBL" id="XDQ78303.1"/>
    </source>
</evidence>
<proteinExistence type="predicted"/>
<name>A0AB39TGF5_9ACTN</name>
<sequence length="89" mass="10139">MRLRRDRNPPAEFRLRFAWTTGFCFKCEEVTQVAELGTLTVEGETVTLAACHLCAWRLERQHHQARQAHLRAQLAGAWTGATRRAAACM</sequence>
<accession>A0AB39TGF5</accession>